<dbReference type="Proteomes" id="UP000002817">
    <property type="component" value="Unassembled WGS sequence"/>
</dbReference>
<evidence type="ECO:0008006" key="5">
    <source>
        <dbReference type="Google" id="ProtNLM"/>
    </source>
</evidence>
<dbReference type="RefSeq" id="WP_004412042.1">
    <property type="nucleotide sequence ID" value="NZ_ACZV01000004.1"/>
</dbReference>
<reference evidence="2" key="2">
    <citation type="submission" date="2011-08" db="EMBL/GenBank/DDBJ databases">
        <authorList>
            <person name="Hoffman M."/>
            <person name="Strain E.A."/>
            <person name="Brown E."/>
            <person name="Allard M.W."/>
        </authorList>
    </citation>
    <scope>NUCLEOTIDE SEQUENCE</scope>
    <source>
        <strain evidence="2">CIP 102891</strain>
    </source>
</reference>
<dbReference type="AlphaFoldDB" id="C9QFR9"/>
<dbReference type="InterPro" id="IPR013783">
    <property type="entry name" value="Ig-like_fold"/>
</dbReference>
<organism evidence="2 3">
    <name type="scientific">Vibrio orientalis CIP 102891 = ATCC 33934</name>
    <dbReference type="NCBI Taxonomy" id="675816"/>
    <lineage>
        <taxon>Bacteria</taxon>
        <taxon>Pseudomonadati</taxon>
        <taxon>Pseudomonadota</taxon>
        <taxon>Gammaproteobacteria</taxon>
        <taxon>Vibrionales</taxon>
        <taxon>Vibrionaceae</taxon>
        <taxon>Vibrio</taxon>
        <taxon>Vibrio oreintalis group</taxon>
    </lineage>
</organism>
<reference evidence="1 4" key="1">
    <citation type="submission" date="2009-10" db="EMBL/GenBank/DDBJ databases">
        <authorList>
            <consortium name="Los Alamos National Laboratory (LANL)"/>
            <consortium name="National Microbial Pathogen Data Resource (NMPDR)"/>
            <person name="Munk A.C."/>
            <person name="Chertkov O."/>
            <person name="Tapia R."/>
            <person name="Green L."/>
            <person name="Rogers Y."/>
            <person name="Detter J.C."/>
            <person name="Bruce D."/>
            <person name="Brettin T.S."/>
            <person name="Colwell R.R."/>
            <person name="Huq A."/>
            <person name="Grim C.J."/>
            <person name="Hasan N.A."/>
            <person name="Bartels D."/>
            <person name="Vonstein V."/>
        </authorList>
    </citation>
    <scope>NUCLEOTIDE SEQUENCE [LARGE SCALE GENOMIC DNA]</scope>
    <source>
        <strain evidence="1 4">CIP 102891</strain>
    </source>
</reference>
<proteinExistence type="predicted"/>
<dbReference type="EMBL" id="ACZV01000004">
    <property type="protein sequence ID" value="EEX94212.1"/>
    <property type="molecule type" value="Genomic_DNA"/>
</dbReference>
<gene>
    <name evidence="1" type="ORF">VIA_001370</name>
    <name evidence="2" type="ORF">VIOR3934_15011</name>
</gene>
<name>C9QFR9_VIBOR</name>
<protein>
    <recommendedName>
        <fullName evidence="5">Lipoprotein</fullName>
    </recommendedName>
</protein>
<reference evidence="2 3" key="3">
    <citation type="journal article" date="2012" name="Int. J. Syst. Evol. Microbiol.">
        <title>Vibrio caribbeanicus sp. nov., isolated from the marine sponge Scleritoderma cyanea.</title>
        <authorList>
            <person name="Hoffmann M."/>
            <person name="Monday S.R."/>
            <person name="Allard M.W."/>
            <person name="Strain E.A."/>
            <person name="Whittaker P."/>
            <person name="Naum M."/>
            <person name="McCarthy P.J."/>
            <person name="Lopez J.V."/>
            <person name="Fischer M."/>
            <person name="Brown E.W."/>
        </authorList>
    </citation>
    <scope>NUCLEOTIDE SEQUENCE [LARGE SCALE GENOMIC DNA]</scope>
    <source>
        <strain evidence="2">CIP 102891</strain>
        <strain evidence="3">CIP 102891 / ATCC 33934</strain>
    </source>
</reference>
<keyword evidence="4" id="KW-1185">Reference proteome</keyword>
<dbReference type="EMBL" id="AFWH01000095">
    <property type="protein sequence ID" value="EGU44474.1"/>
    <property type="molecule type" value="Genomic_DNA"/>
</dbReference>
<comment type="caution">
    <text evidence="2">The sequence shown here is derived from an EMBL/GenBank/DDBJ whole genome shotgun (WGS) entry which is preliminary data.</text>
</comment>
<dbReference type="eggNOG" id="ENOG50343S2">
    <property type="taxonomic scope" value="Bacteria"/>
</dbReference>
<evidence type="ECO:0000313" key="4">
    <source>
        <dbReference type="Proteomes" id="UP000003515"/>
    </source>
</evidence>
<sequence length="898" mass="96529">MYKAKAVLFGCIAILSGCDNYDGKAQFSSSGEFVTSLPSNSVPGDLYPVSFIAKVDRKLSADANSLIYKDNVEVQSSEVDCLNETVEGQYICAISLRVTPLANGPASVELDIEGQRFLNQTFVTQSAVIGHMHSNTLQTFNFQKDKFEAGKSHPVDLVFTNIGSEVANNIDISSLFERKLTDVKSTCGTSLEAGEGCYIHGNYTPEATDVNGVKYSLTYDEGEQVTVGAKNVLNKERLVGRVIRNLPFNIASSTSYDVEFRFSNLGTEPVTNIQTQLLAPSVSEIRFDECQDSALAVGESCAVTASVVGDEIGTLTALVGIQGDNGDSAYATVVSNVVESPIVAHVEQDLPQKMALGAAYDYLVTFTNQSDSHDATGVRFAHLYPESYSIHSNTCVDSTLKAEESCHISLTTTAESTGIQHYSSYLMFDQGTAVISSSTLSRASERSLHSVIDLDFPSNMLLNQSYPFHATFTNNGLVDTDLISITSMTTQNVLINSNTCEGEILQPGTSCQLSGEYYTTQLGPVRLEGNLNYGPNLDEAFNFSSEVVAVPIHGSVKIGLPQNIGLNNTYPISYVYQNLSAVHDASMVNVTLSSTAPVHVATNTCESKTILHPGEECEISGEFTATQQGLHQFQSSMTYKEGNAVKINSSAIVSDVVVSSQVEGSLPIVGLGQTYPIRYVFNNESIVEASGIQISHSANLNITSDSCGTTLTGGGQCEIVAEYSPSENGQFVHTLNFDYVEGNEIELTQPVKVVDAIALDEVVYQAGSLSHSFDAADHFNYASDYGFTILTKLQALDISGNPESVVHAKWGGTEMDIELTPSEPMTFTGHRVNNCSTRSMNSTIGCASGKLSSLRLTLNSDSFNALPSGEQSGVIYITLTQSNNTHVAVFGLPIRVIK</sequence>
<dbReference type="PATRIC" id="fig|675816.5.peg.4106"/>
<evidence type="ECO:0000313" key="2">
    <source>
        <dbReference type="EMBL" id="EGU44474.1"/>
    </source>
</evidence>
<evidence type="ECO:0000313" key="3">
    <source>
        <dbReference type="Proteomes" id="UP000002817"/>
    </source>
</evidence>
<dbReference type="Proteomes" id="UP000003515">
    <property type="component" value="Unassembled WGS sequence"/>
</dbReference>
<accession>C9QFR9</accession>
<evidence type="ECO:0000313" key="1">
    <source>
        <dbReference type="EMBL" id="EEX94212.1"/>
    </source>
</evidence>
<dbReference type="Gene3D" id="2.60.40.10">
    <property type="entry name" value="Immunoglobulins"/>
    <property type="match status" value="3"/>
</dbReference>
<dbReference type="PROSITE" id="PS51257">
    <property type="entry name" value="PROKAR_LIPOPROTEIN"/>
    <property type="match status" value="1"/>
</dbReference>